<feature type="transmembrane region" description="Helical" evidence="6">
    <location>
        <begin position="260"/>
        <end position="284"/>
    </location>
</feature>
<evidence type="ECO:0000256" key="1">
    <source>
        <dbReference type="ARBA" id="ARBA00004141"/>
    </source>
</evidence>
<feature type="transmembrane region" description="Helical" evidence="6">
    <location>
        <begin position="383"/>
        <end position="403"/>
    </location>
</feature>
<feature type="transmembrane region" description="Helical" evidence="6">
    <location>
        <begin position="415"/>
        <end position="435"/>
    </location>
</feature>
<dbReference type="PIRSF" id="PIRSF006060">
    <property type="entry name" value="AA_transporter"/>
    <property type="match status" value="1"/>
</dbReference>
<feature type="transmembrane region" description="Helical" evidence="6">
    <location>
        <begin position="177"/>
        <end position="199"/>
    </location>
</feature>
<name>A0A975D753_9SPHN</name>
<evidence type="ECO:0000256" key="2">
    <source>
        <dbReference type="ARBA" id="ARBA00022448"/>
    </source>
</evidence>
<dbReference type="Gene3D" id="1.20.1740.10">
    <property type="entry name" value="Amino acid/polyamine transporter I"/>
    <property type="match status" value="1"/>
</dbReference>
<feature type="transmembrane region" description="Helical" evidence="6">
    <location>
        <begin position="219"/>
        <end position="239"/>
    </location>
</feature>
<dbReference type="Proteomes" id="UP000664914">
    <property type="component" value="Chromosome"/>
</dbReference>
<evidence type="ECO:0000256" key="6">
    <source>
        <dbReference type="SAM" id="Phobius"/>
    </source>
</evidence>
<accession>A0A975D753</accession>
<evidence type="ECO:0000256" key="4">
    <source>
        <dbReference type="ARBA" id="ARBA00022989"/>
    </source>
</evidence>
<dbReference type="GO" id="GO:0016020">
    <property type="term" value="C:membrane"/>
    <property type="evidence" value="ECO:0007669"/>
    <property type="project" value="UniProtKB-SubCell"/>
</dbReference>
<keyword evidence="5 6" id="KW-0472">Membrane</keyword>
<organism evidence="7 8">
    <name type="scientific">Rhizorhabdus wittichii</name>
    <dbReference type="NCBI Taxonomy" id="160791"/>
    <lineage>
        <taxon>Bacteria</taxon>
        <taxon>Pseudomonadati</taxon>
        <taxon>Pseudomonadota</taxon>
        <taxon>Alphaproteobacteria</taxon>
        <taxon>Sphingomonadales</taxon>
        <taxon>Sphingomonadaceae</taxon>
        <taxon>Rhizorhabdus</taxon>
    </lineage>
</organism>
<feature type="transmembrane region" description="Helical" evidence="6">
    <location>
        <begin position="20"/>
        <end position="44"/>
    </location>
</feature>
<evidence type="ECO:0000313" key="8">
    <source>
        <dbReference type="Proteomes" id="UP000664914"/>
    </source>
</evidence>
<reference evidence="7" key="2">
    <citation type="submission" date="2021-04" db="EMBL/GenBank/DDBJ databases">
        <title>Isolation and genomic analysis of the ibuprofen-degrading bacterium Sphingomonas strain MPO218.</title>
        <authorList>
            <person name="Aulestia M."/>
            <person name="Flores A."/>
            <person name="Mangas E.L."/>
            <person name="Perez-Pulido A.J."/>
            <person name="Santero E."/>
            <person name="Camacho E.M."/>
        </authorList>
    </citation>
    <scope>NUCLEOTIDE SEQUENCE</scope>
    <source>
        <strain evidence="7">MPO218</strain>
    </source>
</reference>
<evidence type="ECO:0000256" key="3">
    <source>
        <dbReference type="ARBA" id="ARBA00022692"/>
    </source>
</evidence>
<dbReference type="Pfam" id="PF13520">
    <property type="entry name" value="AA_permease_2"/>
    <property type="match status" value="1"/>
</dbReference>
<feature type="transmembrane region" description="Helical" evidence="6">
    <location>
        <begin position="441"/>
        <end position="458"/>
    </location>
</feature>
<feature type="transmembrane region" description="Helical" evidence="6">
    <location>
        <begin position="50"/>
        <end position="69"/>
    </location>
</feature>
<dbReference type="GO" id="GO:0015171">
    <property type="term" value="F:amino acid transmembrane transporter activity"/>
    <property type="evidence" value="ECO:0007669"/>
    <property type="project" value="TreeGrafter"/>
</dbReference>
<comment type="subcellular location">
    <subcellularLocation>
        <location evidence="1">Membrane</location>
        <topology evidence="1">Multi-pass membrane protein</topology>
    </subcellularLocation>
</comment>
<feature type="transmembrane region" description="Helical" evidence="6">
    <location>
        <begin position="360"/>
        <end position="377"/>
    </location>
</feature>
<feature type="transmembrane region" description="Helical" evidence="6">
    <location>
        <begin position="90"/>
        <end position="117"/>
    </location>
</feature>
<evidence type="ECO:0000313" key="7">
    <source>
        <dbReference type="EMBL" id="QTH23994.1"/>
    </source>
</evidence>
<dbReference type="EMBL" id="CP059319">
    <property type="protein sequence ID" value="QTH23994.1"/>
    <property type="molecule type" value="Genomic_DNA"/>
</dbReference>
<feature type="transmembrane region" description="Helical" evidence="6">
    <location>
        <begin position="304"/>
        <end position="329"/>
    </location>
</feature>
<dbReference type="PANTHER" id="PTHR43243:SF4">
    <property type="entry name" value="CATIONIC AMINO ACID TRANSPORTER 4"/>
    <property type="match status" value="1"/>
</dbReference>
<sequence>MEKELGPEGLDRTLGPISIIALGVGGIIGAGAFVLTGVAAASFAGPSISLSFLIAGMACLLAGLCYAEYAAMLPVAGSAYSYVTFTMGRFAGWLVGWILILDYLVVCSLIAVGWSAYTGAFLSDTGHPLPARWSAPPIAYDAATGFGLSGAVINLPAMLLILLVATVLAGGLRKSVAFNWVVAGLKVGAIALFVLFGAARIDLSNWQPFVPPNGGSFGSFGWSGVVRGAAVVFVAFLGFDAVSTTAQEAKNPQRTMPIAILGALGVVTLIYVALSLVMTGLSPYRELGVANPLNVALVHGGPTLAWLRPVLSLTTIIGLASGVMVVLLGQSRIFLAMSRDRLLPVPFGELDPKTRTPVKGVKLIAAIAMALAGLFPVHLLGEIIAIGTLLAFAIVCVGIVVLRRTRPDLPRPFRTPLSPLVPLAGAAWCVVLMTFLPGVTWVAFLLWLGGGVAVYFTYSRPRAMRGGA</sequence>
<proteinExistence type="predicted"/>
<evidence type="ECO:0000256" key="5">
    <source>
        <dbReference type="ARBA" id="ARBA00023136"/>
    </source>
</evidence>
<keyword evidence="2" id="KW-0813">Transport</keyword>
<gene>
    <name evidence="7" type="ORF">HRJ34_11060</name>
</gene>
<feature type="transmembrane region" description="Helical" evidence="6">
    <location>
        <begin position="137"/>
        <end position="165"/>
    </location>
</feature>
<keyword evidence="4 6" id="KW-1133">Transmembrane helix</keyword>
<dbReference type="PANTHER" id="PTHR43243">
    <property type="entry name" value="INNER MEMBRANE TRANSPORTER YGJI-RELATED"/>
    <property type="match status" value="1"/>
</dbReference>
<reference evidence="7" key="1">
    <citation type="submission" date="2020-07" db="EMBL/GenBank/DDBJ databases">
        <authorList>
            <person name="Camacho E."/>
        </authorList>
    </citation>
    <scope>NUCLEOTIDE SEQUENCE</scope>
    <source>
        <strain evidence="7">MPO218</strain>
    </source>
</reference>
<dbReference type="InterPro" id="IPR002293">
    <property type="entry name" value="AA/rel_permease1"/>
</dbReference>
<keyword evidence="3 6" id="KW-0812">Transmembrane</keyword>
<dbReference type="RefSeq" id="WP_208634120.1">
    <property type="nucleotide sequence ID" value="NZ_CP059319.1"/>
</dbReference>
<dbReference type="AlphaFoldDB" id="A0A975D753"/>
<protein>
    <submittedName>
        <fullName evidence="7">Amino acid permease</fullName>
    </submittedName>
</protein>